<dbReference type="AlphaFoldDB" id="A0A4V4H5R6"/>
<comment type="caution">
    <text evidence="1">The sequence shown here is derived from an EMBL/GenBank/DDBJ whole genome shotgun (WGS) entry which is preliminary data.</text>
</comment>
<organism evidence="1 2">
    <name type="scientific">Musa balbisiana</name>
    <name type="common">Banana</name>
    <dbReference type="NCBI Taxonomy" id="52838"/>
    <lineage>
        <taxon>Eukaryota</taxon>
        <taxon>Viridiplantae</taxon>
        <taxon>Streptophyta</taxon>
        <taxon>Embryophyta</taxon>
        <taxon>Tracheophyta</taxon>
        <taxon>Spermatophyta</taxon>
        <taxon>Magnoliopsida</taxon>
        <taxon>Liliopsida</taxon>
        <taxon>Zingiberales</taxon>
        <taxon>Musaceae</taxon>
        <taxon>Musa</taxon>
    </lineage>
</organism>
<dbReference type="Proteomes" id="UP000317650">
    <property type="component" value="Chromosome 11"/>
</dbReference>
<evidence type="ECO:0000313" key="2">
    <source>
        <dbReference type="Proteomes" id="UP000317650"/>
    </source>
</evidence>
<name>A0A4V4H5R6_MUSBA</name>
<protein>
    <submittedName>
        <fullName evidence="1">Uncharacterized protein</fullName>
    </submittedName>
</protein>
<proteinExistence type="predicted"/>
<accession>A0A4V4H5R6</accession>
<gene>
    <name evidence="1" type="ORF">C4D60_Mb11t23960</name>
</gene>
<dbReference type="EMBL" id="PYDT01000007">
    <property type="protein sequence ID" value="THU57076.1"/>
    <property type="molecule type" value="Genomic_DNA"/>
</dbReference>
<sequence>MMWPQFVSPFVAVLCNTNLGVQYEVCSLCSNINNQHAVSILLCVPGKKTKQCGHPKPAMTFPLTRRLDDTYPMTNLYLTD</sequence>
<keyword evidence="2" id="KW-1185">Reference proteome</keyword>
<reference evidence="1 2" key="1">
    <citation type="journal article" date="2019" name="Nat. Plants">
        <title>Genome sequencing of Musa balbisiana reveals subgenome evolution and function divergence in polyploid bananas.</title>
        <authorList>
            <person name="Yao X."/>
        </authorList>
    </citation>
    <scope>NUCLEOTIDE SEQUENCE [LARGE SCALE GENOMIC DNA]</scope>
    <source>
        <strain evidence="2">cv. DH-PKW</strain>
        <tissue evidence="1">Leaves</tissue>
    </source>
</reference>
<evidence type="ECO:0000313" key="1">
    <source>
        <dbReference type="EMBL" id="THU57076.1"/>
    </source>
</evidence>